<evidence type="ECO:0000256" key="3">
    <source>
        <dbReference type="ARBA" id="ARBA00012133"/>
    </source>
</evidence>
<feature type="binding site" evidence="22">
    <location>
        <position position="102"/>
    </location>
    <ligand>
        <name>ATP</name>
        <dbReference type="ChEBI" id="CHEBI:30616"/>
    </ligand>
</feature>
<keyword evidence="8 24" id="KW-0808">Transferase</keyword>
<comment type="cofactor">
    <cofactor evidence="23">
        <name>Mg(2+)</name>
        <dbReference type="ChEBI" id="CHEBI:18420"/>
    </cofactor>
    <text evidence="23">Mn(2+), Zn(2+), Cd(2+) and Co(2+) support activity to lesser extents.</text>
</comment>
<keyword evidence="10 23" id="KW-0479">Metal-binding</keyword>
<evidence type="ECO:0000256" key="16">
    <source>
        <dbReference type="ARBA" id="ARBA00023098"/>
    </source>
</evidence>
<keyword evidence="14 23" id="KW-0460">Magnesium</keyword>
<comment type="catalytic activity">
    <reaction evidence="24">
        <text>a 1,2-diacyl-sn-glycerol + ATP = a 1,2-diacyl-sn-glycero-3-phosphate + ADP + H(+)</text>
        <dbReference type="Rhea" id="RHEA:10272"/>
        <dbReference type="ChEBI" id="CHEBI:15378"/>
        <dbReference type="ChEBI" id="CHEBI:17815"/>
        <dbReference type="ChEBI" id="CHEBI:30616"/>
        <dbReference type="ChEBI" id="CHEBI:58608"/>
        <dbReference type="ChEBI" id="CHEBI:456216"/>
        <dbReference type="EC" id="2.7.1.107"/>
    </reaction>
</comment>
<dbReference type="GO" id="GO:0006654">
    <property type="term" value="P:phosphatidic acid biosynthetic process"/>
    <property type="evidence" value="ECO:0007669"/>
    <property type="project" value="InterPro"/>
</dbReference>
<keyword evidence="16 24" id="KW-0443">Lipid metabolism</keyword>
<dbReference type="Gene3D" id="1.10.287.3610">
    <property type="match status" value="1"/>
</dbReference>
<gene>
    <name evidence="25" type="primary">dgkA</name>
    <name evidence="25" type="ORF">VPR01S_25_00440</name>
</gene>
<evidence type="ECO:0000256" key="23">
    <source>
        <dbReference type="PIRSR" id="PIRSR600829-4"/>
    </source>
</evidence>
<evidence type="ECO:0000256" key="12">
    <source>
        <dbReference type="ARBA" id="ARBA00022777"/>
    </source>
</evidence>
<dbReference type="InterPro" id="IPR033718">
    <property type="entry name" value="DAGK_prok"/>
</dbReference>
<feature type="binding site" evidence="21">
    <location>
        <position position="81"/>
    </location>
    <ligand>
        <name>substrate</name>
    </ligand>
</feature>
<evidence type="ECO:0000256" key="19">
    <source>
        <dbReference type="ARBA" id="ARBA00023264"/>
    </source>
</evidence>
<keyword evidence="7 24" id="KW-0997">Cell inner membrane</keyword>
<comment type="caution">
    <text evidence="25">The sequence shown here is derived from an EMBL/GenBank/DDBJ whole genome shotgun (WGS) entry which is preliminary data.</text>
</comment>
<dbReference type="GO" id="GO:0005524">
    <property type="term" value="F:ATP binding"/>
    <property type="evidence" value="ECO:0007669"/>
    <property type="project" value="UniProtKB-KW"/>
</dbReference>
<feature type="active site" description="Proton acceptor" evidence="20">
    <location>
        <position position="95"/>
    </location>
</feature>
<keyword evidence="11 22" id="KW-0547">Nucleotide-binding</keyword>
<comment type="similarity">
    <text evidence="2 24">Belongs to the bacterial diacylglycerol kinase family.</text>
</comment>
<evidence type="ECO:0000256" key="17">
    <source>
        <dbReference type="ARBA" id="ARBA00023136"/>
    </source>
</evidence>
<dbReference type="InterPro" id="IPR036945">
    <property type="entry name" value="DAGK_sf"/>
</dbReference>
<dbReference type="STRING" id="1219065.VPR01S_25_00440"/>
<reference evidence="25 26" key="1">
    <citation type="submission" date="2013-09" db="EMBL/GenBank/DDBJ databases">
        <title>Whole genome shotgun sequence of Vibrio proteolyticus NBRC 13287.</title>
        <authorList>
            <person name="Isaki S."/>
            <person name="Hosoyama A."/>
            <person name="Numata M."/>
            <person name="Hashimoto M."/>
            <person name="Hosoyama Y."/>
            <person name="Tsuchikane K."/>
            <person name="Noguchi M."/>
            <person name="Hirakata S."/>
            <person name="Ichikawa N."/>
            <person name="Ohji S."/>
            <person name="Yamazoe A."/>
            <person name="Fujita N."/>
        </authorList>
    </citation>
    <scope>NUCLEOTIDE SEQUENCE [LARGE SCALE GENOMIC DNA]</scope>
    <source>
        <strain evidence="25 26">NBRC 13287</strain>
    </source>
</reference>
<feature type="binding site" evidence="22">
    <location>
        <begin position="120"/>
        <end position="121"/>
    </location>
    <ligand>
        <name>ATP</name>
        <dbReference type="ChEBI" id="CHEBI:30616"/>
    </ligand>
</feature>
<dbReference type="GO" id="GO:0004143">
    <property type="term" value="F:ATP-dependent diacylglycerol kinase activity"/>
    <property type="evidence" value="ECO:0007669"/>
    <property type="project" value="UniProtKB-EC"/>
</dbReference>
<keyword evidence="5" id="KW-1003">Cell membrane</keyword>
<keyword evidence="12 24" id="KW-0418">Kinase</keyword>
<dbReference type="PROSITE" id="PS01069">
    <property type="entry name" value="DAGK_PROKAR"/>
    <property type="match status" value="1"/>
</dbReference>
<dbReference type="Proteomes" id="UP000016570">
    <property type="component" value="Unassembled WGS sequence"/>
</dbReference>
<name>U3BHR8_VIBPR</name>
<evidence type="ECO:0000256" key="9">
    <source>
        <dbReference type="ARBA" id="ARBA00022692"/>
    </source>
</evidence>
<feature type="binding site" evidence="23">
    <location>
        <position position="54"/>
    </location>
    <ligand>
        <name>a divalent metal cation</name>
        <dbReference type="ChEBI" id="CHEBI:60240"/>
    </ligand>
</feature>
<dbReference type="Pfam" id="PF01219">
    <property type="entry name" value="DAGK_prokar"/>
    <property type="match status" value="1"/>
</dbReference>
<proteinExistence type="inferred from homology"/>
<keyword evidence="15 24" id="KW-1133">Transmembrane helix</keyword>
<feature type="transmembrane region" description="Helical" evidence="24">
    <location>
        <begin position="83"/>
        <end position="105"/>
    </location>
</feature>
<keyword evidence="26" id="KW-1185">Reference proteome</keyword>
<evidence type="ECO:0000256" key="21">
    <source>
        <dbReference type="PIRSR" id="PIRSR600829-2"/>
    </source>
</evidence>
<evidence type="ECO:0000256" key="8">
    <source>
        <dbReference type="ARBA" id="ARBA00022679"/>
    </source>
</evidence>
<dbReference type="GO" id="GO:0005886">
    <property type="term" value="C:plasma membrane"/>
    <property type="evidence" value="ECO:0007669"/>
    <property type="project" value="UniProtKB-SubCell"/>
</dbReference>
<evidence type="ECO:0000256" key="2">
    <source>
        <dbReference type="ARBA" id="ARBA00005967"/>
    </source>
</evidence>
<evidence type="ECO:0000256" key="15">
    <source>
        <dbReference type="ARBA" id="ARBA00022989"/>
    </source>
</evidence>
<evidence type="ECO:0000256" key="10">
    <source>
        <dbReference type="ARBA" id="ARBA00022723"/>
    </source>
</evidence>
<evidence type="ECO:0000256" key="14">
    <source>
        <dbReference type="ARBA" id="ARBA00022842"/>
    </source>
</evidence>
<feature type="transmembrane region" description="Helical" evidence="24">
    <location>
        <begin position="125"/>
        <end position="143"/>
    </location>
</feature>
<feature type="binding site" evidence="21">
    <location>
        <position position="124"/>
    </location>
    <ligand>
        <name>substrate</name>
    </ligand>
</feature>
<keyword evidence="17 24" id="KW-0472">Membrane</keyword>
<feature type="binding site" evidence="22">
    <location>
        <position position="35"/>
    </location>
    <ligand>
        <name>ATP</name>
        <dbReference type="ChEBI" id="CHEBI:30616"/>
    </ligand>
</feature>
<evidence type="ECO:0000256" key="7">
    <source>
        <dbReference type="ARBA" id="ARBA00022519"/>
    </source>
</evidence>
<feature type="binding site" evidence="21">
    <location>
        <position position="35"/>
    </location>
    <ligand>
        <name>substrate</name>
    </ligand>
</feature>
<dbReference type="PANTHER" id="PTHR34299">
    <property type="entry name" value="DIACYLGLYCEROL KINASE"/>
    <property type="match status" value="1"/>
</dbReference>
<evidence type="ECO:0000256" key="5">
    <source>
        <dbReference type="ARBA" id="ARBA00022475"/>
    </source>
</evidence>
<evidence type="ECO:0000256" key="6">
    <source>
        <dbReference type="ARBA" id="ARBA00022516"/>
    </source>
</evidence>
<feature type="binding site" evidence="21">
    <location>
        <begin position="56"/>
        <end position="60"/>
    </location>
    <ligand>
        <name>substrate</name>
    </ligand>
</feature>
<dbReference type="GO" id="GO:0046872">
    <property type="term" value="F:metal ion binding"/>
    <property type="evidence" value="ECO:0007669"/>
    <property type="project" value="UniProtKB-KW"/>
</dbReference>
<feature type="transmembrane region" description="Helical" evidence="24">
    <location>
        <begin position="61"/>
        <end position="77"/>
    </location>
</feature>
<evidence type="ECO:0000256" key="22">
    <source>
        <dbReference type="PIRSR" id="PIRSR600829-3"/>
    </source>
</evidence>
<dbReference type="EC" id="2.7.1.107" evidence="3 24"/>
<sequence>MDIDYENVKIAPNHSAELFLREQTVTQKAPQGFKRLVNATKYSYQGIKAAFKNEAAFREEVLLSVIMIPTALLLDVTGVERVLLIGTVLLVMVVELLNSAVEAVVDRIGPEHHELAGRAKDMGSAAVLITMLITGYTWLQIIFF</sequence>
<dbReference type="eggNOG" id="COG0818">
    <property type="taxonomic scope" value="Bacteria"/>
</dbReference>
<accession>U3BHR8</accession>
<evidence type="ECO:0000256" key="4">
    <source>
        <dbReference type="ARBA" id="ARBA00017575"/>
    </source>
</evidence>
<evidence type="ECO:0000313" key="26">
    <source>
        <dbReference type="Proteomes" id="UP000016570"/>
    </source>
</evidence>
<feature type="binding site" evidence="22">
    <location>
        <position position="42"/>
    </location>
    <ligand>
        <name>ATP</name>
        <dbReference type="ChEBI" id="CHEBI:30616"/>
    </ligand>
</feature>
<evidence type="ECO:0000256" key="13">
    <source>
        <dbReference type="ARBA" id="ARBA00022840"/>
    </source>
</evidence>
<dbReference type="CDD" id="cd14264">
    <property type="entry name" value="DAGK_IM"/>
    <property type="match status" value="1"/>
</dbReference>
<comment type="subcellular location">
    <subcellularLocation>
        <location evidence="1 24">Cell inner membrane</location>
        <topology evidence="1 24">Multi-pass membrane protein</topology>
    </subcellularLocation>
</comment>
<protein>
    <recommendedName>
        <fullName evidence="4 24">Diacylglycerol kinase</fullName>
        <ecNumber evidence="3 24">2.7.1.107</ecNumber>
    </recommendedName>
</protein>
<feature type="binding site" evidence="21">
    <location>
        <position position="95"/>
    </location>
    <ligand>
        <name>substrate</name>
    </ligand>
</feature>
<evidence type="ECO:0000313" key="25">
    <source>
        <dbReference type="EMBL" id="GAD69199.1"/>
    </source>
</evidence>
<evidence type="ECO:0000256" key="24">
    <source>
        <dbReference type="RuleBase" id="RU363065"/>
    </source>
</evidence>
<evidence type="ECO:0000256" key="20">
    <source>
        <dbReference type="PIRSR" id="PIRSR600829-1"/>
    </source>
</evidence>
<keyword evidence="6" id="KW-0444">Lipid biosynthesis</keyword>
<organism evidence="25 26">
    <name type="scientific">Vibrio proteolyticus NBRC 13287</name>
    <dbReference type="NCBI Taxonomy" id="1219065"/>
    <lineage>
        <taxon>Bacteria</taxon>
        <taxon>Pseudomonadati</taxon>
        <taxon>Pseudomonadota</taxon>
        <taxon>Gammaproteobacteria</taxon>
        <taxon>Vibrionales</taxon>
        <taxon>Vibrionaceae</taxon>
        <taxon>Vibrio</taxon>
    </lineage>
</organism>
<dbReference type="EMBL" id="BATJ01000025">
    <property type="protein sequence ID" value="GAD69199.1"/>
    <property type="molecule type" value="Genomic_DNA"/>
</dbReference>
<dbReference type="InterPro" id="IPR000829">
    <property type="entry name" value="DAGK"/>
</dbReference>
<keyword evidence="18" id="KW-0594">Phospholipid biosynthesis</keyword>
<feature type="binding site" evidence="22">
    <location>
        <position position="54"/>
    </location>
    <ligand>
        <name>ATP</name>
        <dbReference type="ChEBI" id="CHEBI:30616"/>
    </ligand>
</feature>
<feature type="binding site" evidence="22">
    <location>
        <begin position="111"/>
        <end position="113"/>
    </location>
    <ligand>
        <name>ATP</name>
        <dbReference type="ChEBI" id="CHEBI:30616"/>
    </ligand>
</feature>
<keyword evidence="9 24" id="KW-0812">Transmembrane</keyword>
<feature type="binding site" evidence="23">
    <location>
        <position position="102"/>
    </location>
    <ligand>
        <name>a divalent metal cation</name>
        <dbReference type="ChEBI" id="CHEBI:60240"/>
    </ligand>
</feature>
<keyword evidence="19 24" id="KW-1208">Phospholipid metabolism</keyword>
<dbReference type="PANTHER" id="PTHR34299:SF1">
    <property type="entry name" value="DIACYLGLYCEROL KINASE"/>
    <property type="match status" value="1"/>
</dbReference>
<keyword evidence="13 22" id="KW-0067">ATP-binding</keyword>
<evidence type="ECO:0000256" key="18">
    <source>
        <dbReference type="ARBA" id="ARBA00023209"/>
    </source>
</evidence>
<dbReference type="AlphaFoldDB" id="U3BHR8"/>
<evidence type="ECO:0000256" key="1">
    <source>
        <dbReference type="ARBA" id="ARBA00004429"/>
    </source>
</evidence>
<comment type="function">
    <text evidence="24">Catalyzes the ATP-dependent phosphorylation of sn-l,2-diacylglycerol (DAG) to phosphatidic acid. Involved in the recycling of diacylglycerol produced as a by-product during membrane-derived oligosaccharide (MDO) biosynthesis.</text>
</comment>
<evidence type="ECO:0000256" key="11">
    <source>
        <dbReference type="ARBA" id="ARBA00022741"/>
    </source>
</evidence>